<accession>A0A081DF62</accession>
<dbReference type="AlphaFoldDB" id="A0A081DF62"/>
<evidence type="ECO:0000313" key="1">
    <source>
        <dbReference type="EMBL" id="GAK77558.1"/>
    </source>
</evidence>
<comment type="caution">
    <text evidence="1">The sequence shown here is derived from an EMBL/GenBank/DDBJ whole genome shotgun (WGS) entry which is preliminary data.</text>
</comment>
<reference evidence="1 2" key="1">
    <citation type="journal article" date="2014" name="Genome Announc.">
        <title>Draft Genome Sequences of Marine Flavobacterium Nonlabens Strains NR17, NR24, NR27, NR32, NR33, and Ara13.</title>
        <authorList>
            <person name="Nakanishi M."/>
            <person name="Meirelles P."/>
            <person name="Suzuki R."/>
            <person name="Takatani N."/>
            <person name="Mino S."/>
            <person name="Suda W."/>
            <person name="Oshima K."/>
            <person name="Hattori M."/>
            <person name="Ohkuma M."/>
            <person name="Hosokawa M."/>
            <person name="Miyashita K."/>
            <person name="Thompson F.L."/>
            <person name="Niwa A."/>
            <person name="Sawabe T."/>
            <person name="Sawabe T."/>
        </authorList>
    </citation>
    <scope>NUCLEOTIDE SEQUENCE [LARGE SCALE GENOMIC DNA]</scope>
    <source>
        <strain evidence="2">JCM19296</strain>
    </source>
</reference>
<proteinExistence type="predicted"/>
<name>A0A081DF62_NONUL</name>
<gene>
    <name evidence="1" type="ORF">JCM19296_3166</name>
</gene>
<organism evidence="1 2">
    <name type="scientific">Nonlabens ulvanivorans</name>
    <name type="common">Persicivirga ulvanivorans</name>
    <dbReference type="NCBI Taxonomy" id="906888"/>
    <lineage>
        <taxon>Bacteria</taxon>
        <taxon>Pseudomonadati</taxon>
        <taxon>Bacteroidota</taxon>
        <taxon>Flavobacteriia</taxon>
        <taxon>Flavobacteriales</taxon>
        <taxon>Flavobacteriaceae</taxon>
        <taxon>Nonlabens</taxon>
    </lineage>
</organism>
<dbReference type="EMBL" id="BBLG01000010">
    <property type="protein sequence ID" value="GAK77558.1"/>
    <property type="molecule type" value="Genomic_DNA"/>
</dbReference>
<protein>
    <submittedName>
        <fullName evidence="1">Uncharacterized protein</fullName>
    </submittedName>
</protein>
<dbReference type="Proteomes" id="UP000028980">
    <property type="component" value="Unassembled WGS sequence"/>
</dbReference>
<evidence type="ECO:0000313" key="2">
    <source>
        <dbReference type="Proteomes" id="UP000028980"/>
    </source>
</evidence>
<sequence length="143" mass="16133">MSATKSKVGKISKNTFNQATNKILDSGYFSDENTEVVYKAVKNYLEAAEIVLLSTNSDKAKLTKSMIFRALFEIFNEVVELSFKRFSNLKLQSLTDTLSPIGSLNYDNYLGSSNSVLVKLVSDMKKELYKNNNFNIDISNDIF</sequence>